<dbReference type="PANTHER" id="PTHR33091:SF29">
    <property type="entry name" value="SUBTILISIN INHIBITOR 1"/>
    <property type="match status" value="1"/>
</dbReference>
<dbReference type="PROSITE" id="PS00285">
    <property type="entry name" value="POTATO_INHIBITOR"/>
    <property type="match status" value="1"/>
</dbReference>
<dbReference type="InterPro" id="IPR036354">
    <property type="entry name" value="Prot_inh_pot1_sf"/>
</dbReference>
<dbReference type="GO" id="GO:0009611">
    <property type="term" value="P:response to wounding"/>
    <property type="evidence" value="ECO:0007669"/>
    <property type="project" value="InterPro"/>
</dbReference>
<dbReference type="Gene3D" id="3.30.10.10">
    <property type="entry name" value="Trypsin Inhibitor V, subunit A"/>
    <property type="match status" value="1"/>
</dbReference>
<protein>
    <submittedName>
        <fullName evidence="5">Uncharacterized protein</fullName>
    </submittedName>
</protein>
<gene>
    <name evidence="5" type="ORF">HU200_004729</name>
</gene>
<dbReference type="Pfam" id="PF00280">
    <property type="entry name" value="potato_inhibit"/>
    <property type="match status" value="1"/>
</dbReference>
<sequence>MGAFSQKLLRETSKAHSAKKRKKTKVQRQRTAAFRPVDISRYYVWSWPHVVGLTAVEAERRITGDCPGVYCEIVPENSLLTMCYRSGRVRVLVDRDGRVASTPRFAGQRR</sequence>
<dbReference type="SUPFAM" id="SSF54654">
    <property type="entry name" value="CI-2 family of serine protease inhibitors"/>
    <property type="match status" value="1"/>
</dbReference>
<dbReference type="InterPro" id="IPR000864">
    <property type="entry name" value="Prot_inh_pot1"/>
</dbReference>
<comment type="similarity">
    <text evidence="1">Belongs to the protease inhibitor I13 (potato type I serine protease inhibitor) family.</text>
</comment>
<accession>A0A835KT91</accession>
<evidence type="ECO:0000313" key="6">
    <source>
        <dbReference type="Proteomes" id="UP000636709"/>
    </source>
</evidence>
<organism evidence="5 6">
    <name type="scientific">Digitaria exilis</name>
    <dbReference type="NCBI Taxonomy" id="1010633"/>
    <lineage>
        <taxon>Eukaryota</taxon>
        <taxon>Viridiplantae</taxon>
        <taxon>Streptophyta</taxon>
        <taxon>Embryophyta</taxon>
        <taxon>Tracheophyta</taxon>
        <taxon>Spermatophyta</taxon>
        <taxon>Magnoliopsida</taxon>
        <taxon>Liliopsida</taxon>
        <taxon>Poales</taxon>
        <taxon>Poaceae</taxon>
        <taxon>PACMAD clade</taxon>
        <taxon>Panicoideae</taxon>
        <taxon>Panicodae</taxon>
        <taxon>Paniceae</taxon>
        <taxon>Anthephorinae</taxon>
        <taxon>Digitaria</taxon>
    </lineage>
</organism>
<dbReference type="AlphaFoldDB" id="A0A835KT91"/>
<comment type="caution">
    <text evidence="5">The sequence shown here is derived from an EMBL/GenBank/DDBJ whole genome shotgun (WGS) entry which is preliminary data.</text>
</comment>
<dbReference type="EMBL" id="JACEFO010000325">
    <property type="protein sequence ID" value="KAF8775320.1"/>
    <property type="molecule type" value="Genomic_DNA"/>
</dbReference>
<name>A0A835KT91_9POAL</name>
<dbReference type="OrthoDB" id="10013825at2759"/>
<evidence type="ECO:0000313" key="5">
    <source>
        <dbReference type="EMBL" id="KAF8775320.1"/>
    </source>
</evidence>
<evidence type="ECO:0000256" key="4">
    <source>
        <dbReference type="SAM" id="MobiDB-lite"/>
    </source>
</evidence>
<keyword evidence="3" id="KW-0722">Serine protease inhibitor</keyword>
<evidence type="ECO:0000256" key="1">
    <source>
        <dbReference type="ARBA" id="ARBA00008210"/>
    </source>
</evidence>
<evidence type="ECO:0000256" key="2">
    <source>
        <dbReference type="ARBA" id="ARBA00022690"/>
    </source>
</evidence>
<dbReference type="Proteomes" id="UP000636709">
    <property type="component" value="Unassembled WGS sequence"/>
</dbReference>
<reference evidence="5" key="1">
    <citation type="submission" date="2020-07" db="EMBL/GenBank/DDBJ databases">
        <title>Genome sequence and genetic diversity analysis of an under-domesticated orphan crop, white fonio (Digitaria exilis).</title>
        <authorList>
            <person name="Bennetzen J.L."/>
            <person name="Chen S."/>
            <person name="Ma X."/>
            <person name="Wang X."/>
            <person name="Yssel A.E.J."/>
            <person name="Chaluvadi S.R."/>
            <person name="Johnson M."/>
            <person name="Gangashetty P."/>
            <person name="Hamidou F."/>
            <person name="Sanogo M.D."/>
            <person name="Zwaenepoel A."/>
            <person name="Wallace J."/>
            <person name="Van De Peer Y."/>
            <person name="Van Deynze A."/>
        </authorList>
    </citation>
    <scope>NUCLEOTIDE SEQUENCE</scope>
    <source>
        <tissue evidence="5">Leaves</tissue>
    </source>
</reference>
<feature type="compositionally biased region" description="Basic residues" evidence="4">
    <location>
        <begin position="16"/>
        <end position="28"/>
    </location>
</feature>
<dbReference type="PANTHER" id="PTHR33091">
    <property type="entry name" value="PROTEIN, PUTATIVE, EXPRESSED-RELATED"/>
    <property type="match status" value="1"/>
</dbReference>
<dbReference type="GO" id="GO:0004867">
    <property type="term" value="F:serine-type endopeptidase inhibitor activity"/>
    <property type="evidence" value="ECO:0007669"/>
    <property type="project" value="UniProtKB-KW"/>
</dbReference>
<proteinExistence type="inferred from homology"/>
<keyword evidence="2" id="KW-0646">Protease inhibitor</keyword>
<keyword evidence="6" id="KW-1185">Reference proteome</keyword>
<feature type="region of interest" description="Disordered" evidence="4">
    <location>
        <begin position="1"/>
        <end position="30"/>
    </location>
</feature>
<evidence type="ECO:0000256" key="3">
    <source>
        <dbReference type="ARBA" id="ARBA00022900"/>
    </source>
</evidence>